<organism evidence="2 3">
    <name type="scientific">Listeria cornellensis FSL F6-0969</name>
    <dbReference type="NCBI Taxonomy" id="1265820"/>
    <lineage>
        <taxon>Bacteria</taxon>
        <taxon>Bacillati</taxon>
        <taxon>Bacillota</taxon>
        <taxon>Bacilli</taxon>
        <taxon>Bacillales</taxon>
        <taxon>Listeriaceae</taxon>
        <taxon>Listeria</taxon>
    </lineage>
</organism>
<evidence type="ECO:0008006" key="4">
    <source>
        <dbReference type="Google" id="ProtNLM"/>
    </source>
</evidence>
<evidence type="ECO:0000313" key="2">
    <source>
        <dbReference type="EMBL" id="EUJ27317.1"/>
    </source>
</evidence>
<gene>
    <name evidence="2" type="ORF">PCORN_13337</name>
</gene>
<evidence type="ECO:0000256" key="1">
    <source>
        <dbReference type="SAM" id="Coils"/>
    </source>
</evidence>
<feature type="coiled-coil region" evidence="1">
    <location>
        <begin position="30"/>
        <end position="63"/>
    </location>
</feature>
<evidence type="ECO:0000313" key="3">
    <source>
        <dbReference type="Proteomes" id="UP000019254"/>
    </source>
</evidence>
<reference evidence="2 3" key="1">
    <citation type="journal article" date="2014" name="Int. J. Syst. Evol. Microbiol.">
        <title>Listeria floridensis sp. nov., Listeria aquatica sp. nov., Listeria cornellensis sp. nov., Listeria riparia sp. nov. and Listeria grandensis sp. nov., from agricultural and natural environments.</title>
        <authorList>
            <person name="den Bakker H.C."/>
            <person name="Warchocki S."/>
            <person name="Wright E.M."/>
            <person name="Allred A.F."/>
            <person name="Ahlstrom C."/>
            <person name="Manuel C.S."/>
            <person name="Stasiewicz M.J."/>
            <person name="Burrell A."/>
            <person name="Roof S."/>
            <person name="Strawn L."/>
            <person name="Fortes E.D."/>
            <person name="Nightingale K.K."/>
            <person name="Kephart D."/>
            <person name="Wiedmann M."/>
        </authorList>
    </citation>
    <scope>NUCLEOTIDE SEQUENCE [LARGE SCALE GENOMIC DNA]</scope>
    <source>
        <strain evidence="3">FSL F6-969</strain>
    </source>
</reference>
<dbReference type="AlphaFoldDB" id="W7BN55"/>
<dbReference type="PATRIC" id="fig|1265820.5.peg.2633"/>
<dbReference type="Proteomes" id="UP000019254">
    <property type="component" value="Unassembled WGS sequence"/>
</dbReference>
<dbReference type="STRING" id="1265820.PCORN_13337"/>
<dbReference type="EMBL" id="AODE01000026">
    <property type="protein sequence ID" value="EUJ27317.1"/>
    <property type="molecule type" value="Genomic_DNA"/>
</dbReference>
<accession>W7BN55</accession>
<name>W7BN55_9LIST</name>
<dbReference type="RefSeq" id="WP_036080646.1">
    <property type="nucleotide sequence ID" value="NZ_AODE01000026.1"/>
</dbReference>
<proteinExistence type="predicted"/>
<dbReference type="OrthoDB" id="2889831at2"/>
<comment type="caution">
    <text evidence="2">The sequence shown here is derived from an EMBL/GenBank/DDBJ whole genome shotgun (WGS) entry which is preliminary data.</text>
</comment>
<sequence>MAITIETKKSFEEVIIYNETYTVDFSDEKLLEYEKEAMKWEQIAEDEQANRSLTENIQLVKEAFVVFFNEKIADEIYNNSGKSSMVCTNIAMQLFKVFKERMAEFEDKKLKEYLEEDDEETVSE</sequence>
<keyword evidence="3" id="KW-1185">Reference proteome</keyword>
<keyword evidence="1" id="KW-0175">Coiled coil</keyword>
<protein>
    <recommendedName>
        <fullName evidence="4">Phage protein</fullName>
    </recommendedName>
</protein>